<accession>A0A1D6IL22</accession>
<organism evidence="1">
    <name type="scientific">Zea mays</name>
    <name type="common">Maize</name>
    <dbReference type="NCBI Taxonomy" id="4577"/>
    <lineage>
        <taxon>Eukaryota</taxon>
        <taxon>Viridiplantae</taxon>
        <taxon>Streptophyta</taxon>
        <taxon>Embryophyta</taxon>
        <taxon>Tracheophyta</taxon>
        <taxon>Spermatophyta</taxon>
        <taxon>Magnoliopsida</taxon>
        <taxon>Liliopsida</taxon>
        <taxon>Poales</taxon>
        <taxon>Poaceae</taxon>
        <taxon>PACMAD clade</taxon>
        <taxon>Panicoideae</taxon>
        <taxon>Andropogonodae</taxon>
        <taxon>Andropogoneae</taxon>
        <taxon>Tripsacinae</taxon>
        <taxon>Zea</taxon>
    </lineage>
</organism>
<dbReference type="EMBL" id="CM007650">
    <property type="protein sequence ID" value="ONM60101.1"/>
    <property type="molecule type" value="Genomic_DNA"/>
</dbReference>
<protein>
    <submittedName>
        <fullName evidence="1">Stomatal closure-related actin-binding protein 1</fullName>
    </submittedName>
</protein>
<gene>
    <name evidence="1" type="ORF">ZEAMMB73_Zm00001d022315</name>
</gene>
<evidence type="ECO:0000313" key="1">
    <source>
        <dbReference type="EMBL" id="ONM60101.1"/>
    </source>
</evidence>
<proteinExistence type="predicted"/>
<name>A0A1D6IL22_MAIZE</name>
<reference evidence="1" key="1">
    <citation type="submission" date="2015-12" db="EMBL/GenBank/DDBJ databases">
        <title>Update maize B73 reference genome by single molecule sequencing technologies.</title>
        <authorList>
            <consortium name="Maize Genome Sequencing Project"/>
            <person name="Ware D."/>
        </authorList>
    </citation>
    <scope>NUCLEOTIDE SEQUENCE [LARGE SCALE GENOMIC DNA]</scope>
    <source>
        <tissue evidence="1">Seedling</tissue>
    </source>
</reference>
<sequence length="94" mass="9964">MLGSASLATMRKKIVTNTTHSSCVALEEVETPLPNRSSGNPERASALCWHLRQPENATRRSCSPGGSPSTAISSLVVRGTKRHGEVKQPAHSGT</sequence>
<dbReference type="AlphaFoldDB" id="A0A1D6IL22"/>